<reference evidence="1" key="1">
    <citation type="journal article" date="2020" name="Stud. Mycol.">
        <title>101 Dothideomycetes genomes: a test case for predicting lifestyles and emergence of pathogens.</title>
        <authorList>
            <person name="Haridas S."/>
            <person name="Albert R."/>
            <person name="Binder M."/>
            <person name="Bloem J."/>
            <person name="Labutti K."/>
            <person name="Salamov A."/>
            <person name="Andreopoulos B."/>
            <person name="Baker S."/>
            <person name="Barry K."/>
            <person name="Bills G."/>
            <person name="Bluhm B."/>
            <person name="Cannon C."/>
            <person name="Castanera R."/>
            <person name="Culley D."/>
            <person name="Daum C."/>
            <person name="Ezra D."/>
            <person name="Gonzalez J."/>
            <person name="Henrissat B."/>
            <person name="Kuo A."/>
            <person name="Liang C."/>
            <person name="Lipzen A."/>
            <person name="Lutzoni F."/>
            <person name="Magnuson J."/>
            <person name="Mondo S."/>
            <person name="Nolan M."/>
            <person name="Ohm R."/>
            <person name="Pangilinan J."/>
            <person name="Park H.-J."/>
            <person name="Ramirez L."/>
            <person name="Alfaro M."/>
            <person name="Sun H."/>
            <person name="Tritt A."/>
            <person name="Yoshinaga Y."/>
            <person name="Zwiers L.-H."/>
            <person name="Turgeon B."/>
            <person name="Goodwin S."/>
            <person name="Spatafora J."/>
            <person name="Crous P."/>
            <person name="Grigoriev I."/>
        </authorList>
    </citation>
    <scope>NUCLEOTIDE SEQUENCE</scope>
    <source>
        <strain evidence="1">CBS 379.55</strain>
    </source>
</reference>
<dbReference type="InterPro" id="IPR014752">
    <property type="entry name" value="Arrestin-like_C"/>
</dbReference>
<dbReference type="InterPro" id="IPR039634">
    <property type="entry name" value="Bul1-like"/>
</dbReference>
<dbReference type="Proteomes" id="UP000800097">
    <property type="component" value="Unassembled WGS sequence"/>
</dbReference>
<accession>A0A6A6JMW8</accession>
<dbReference type="RefSeq" id="XP_033655406.1">
    <property type="nucleotide sequence ID" value="XM_033795429.1"/>
</dbReference>
<evidence type="ECO:0000313" key="2">
    <source>
        <dbReference type="Proteomes" id="UP000800097"/>
    </source>
</evidence>
<dbReference type="GeneID" id="54548604"/>
<protein>
    <recommendedName>
        <fullName evidence="3">Arrestin-like N-terminal domain-containing protein</fullName>
    </recommendedName>
</protein>
<dbReference type="PANTHER" id="PTHR31904">
    <property type="entry name" value="BYPASS OF STOP CODON PROTEIN 5-RELATED"/>
    <property type="match status" value="1"/>
</dbReference>
<gene>
    <name evidence="1" type="ORF">EI97DRAFT_374012</name>
</gene>
<dbReference type="Gene3D" id="2.60.40.640">
    <property type="match status" value="1"/>
</dbReference>
<name>A0A6A6JMW8_WESOR</name>
<keyword evidence="2" id="KW-1185">Reference proteome</keyword>
<evidence type="ECO:0008006" key="3">
    <source>
        <dbReference type="Google" id="ProtNLM"/>
    </source>
</evidence>
<organism evidence="1 2">
    <name type="scientific">Westerdykella ornata</name>
    <dbReference type="NCBI Taxonomy" id="318751"/>
    <lineage>
        <taxon>Eukaryota</taxon>
        <taxon>Fungi</taxon>
        <taxon>Dikarya</taxon>
        <taxon>Ascomycota</taxon>
        <taxon>Pezizomycotina</taxon>
        <taxon>Dothideomycetes</taxon>
        <taxon>Pleosporomycetidae</taxon>
        <taxon>Pleosporales</taxon>
        <taxon>Sporormiaceae</taxon>
        <taxon>Westerdykella</taxon>
    </lineage>
</organism>
<evidence type="ECO:0000313" key="1">
    <source>
        <dbReference type="EMBL" id="KAF2277867.1"/>
    </source>
</evidence>
<sequence>MTARSCALADVQSQTIGNQIETKMRTLASCGKPAIEIELGGSHGVHGKWVTSYSTMDTIKGTVSVVAPHDTPFEDIEIAFVGTIQVYVDRATPTPSITGRTEATHRFLTQKQPIENTEFPYPRKLLANKKYVFPFTFTVPAQLLPKACSHNVSSDAVRHNHLMLPPSMGDPDVAGFGTTLLDDLAPEMTKVVYMIRVRILQEGKSFPLLVEKTKKVRVKPAFEEQPPLTVSNDDAEYRLRHEKSIKKGLFKGKLGTLTAESAQPKPLVIPGARSTNNCRITTMAKLFLRFDPADESHDPPSLGSVKSKIKVTTYYASAPRKDFPIRSALAYDVAQGVYQTTLPLSTLCIASAKWTKHSSDSNPNPFPRRDSCLSDRSSLSHTSLSACNIPTPAQDYKGGIFYTAAILVPIALPLNKNFLPTFHSCLVSRVYVLSLQLSLSTPGSSAIVGSSTMSLRVPVQICAEGSDEGMANARVRAAEERVGEEMVEEEVFMRAMSLGLPPSVGGGGGVEEEPPEYGAVRSVGRYRTTVTVVT</sequence>
<proteinExistence type="predicted"/>
<dbReference type="EMBL" id="ML986489">
    <property type="protein sequence ID" value="KAF2277867.1"/>
    <property type="molecule type" value="Genomic_DNA"/>
</dbReference>
<dbReference type="PANTHER" id="PTHR31904:SF1">
    <property type="entry name" value="BYPASS OF STOP CODON PROTEIN 5-RELATED"/>
    <property type="match status" value="1"/>
</dbReference>
<dbReference type="OrthoDB" id="2283785at2759"/>
<dbReference type="AlphaFoldDB" id="A0A6A6JMW8"/>